<protein>
    <submittedName>
        <fullName evidence="2">Uncharacterized protein</fullName>
    </submittedName>
</protein>
<dbReference type="SUPFAM" id="SSF58104">
    <property type="entry name" value="Methyl-accepting chemotaxis protein (MCP) signaling domain"/>
    <property type="match status" value="1"/>
</dbReference>
<keyword evidence="3" id="KW-1185">Reference proteome</keyword>
<gene>
    <name evidence="2" type="ORF">EIP91_005445</name>
</gene>
<feature type="coiled-coil region" evidence="1">
    <location>
        <begin position="39"/>
        <end position="73"/>
    </location>
</feature>
<proteinExistence type="predicted"/>
<evidence type="ECO:0000313" key="2">
    <source>
        <dbReference type="EMBL" id="TCD71679.1"/>
    </source>
</evidence>
<dbReference type="EMBL" id="RWJN01000003">
    <property type="protein sequence ID" value="TCD71679.1"/>
    <property type="molecule type" value="Genomic_DNA"/>
</dbReference>
<dbReference type="AlphaFoldDB" id="A0A4R0RZ48"/>
<evidence type="ECO:0000256" key="1">
    <source>
        <dbReference type="SAM" id="Coils"/>
    </source>
</evidence>
<dbReference type="STRING" id="92696.A0A4R0RZ48"/>
<evidence type="ECO:0000313" key="3">
    <source>
        <dbReference type="Proteomes" id="UP000292702"/>
    </source>
</evidence>
<sequence length="199" mass="21873">MAQVVTYSGPSDTGTISINVQNSNNHNVPAALNSLTMIVSQLQLSVNELHARLDDMQQSINAVQETVDEVQEIKETVNQLLSGQQHINEGVDEVHGIVEAVEEAVGGFPEQVEGIHKELSLQKMRATNKRLPADGLLWYPEEIPQVRRQYLPDTKQAALNIGAVSARTALRVLDVRPLLPADTDPIRVVLHLHAFLGLL</sequence>
<reference evidence="2 3" key="1">
    <citation type="submission" date="2018-11" db="EMBL/GenBank/DDBJ databases">
        <title>Genome assembly of Steccherinum ochraceum LE-BIN_3174, the white-rot fungus of the Steccherinaceae family (The Residual Polyporoid clade, Polyporales, Basidiomycota).</title>
        <authorList>
            <person name="Fedorova T.V."/>
            <person name="Glazunova O.A."/>
            <person name="Landesman E.O."/>
            <person name="Moiseenko K.V."/>
            <person name="Psurtseva N.V."/>
            <person name="Savinova O.S."/>
            <person name="Shakhova N.V."/>
            <person name="Tyazhelova T.V."/>
            <person name="Vasina D.V."/>
        </authorList>
    </citation>
    <scope>NUCLEOTIDE SEQUENCE [LARGE SCALE GENOMIC DNA]</scope>
    <source>
        <strain evidence="2 3">LE-BIN_3174</strain>
    </source>
</reference>
<comment type="caution">
    <text evidence="2">The sequence shown here is derived from an EMBL/GenBank/DDBJ whole genome shotgun (WGS) entry which is preliminary data.</text>
</comment>
<keyword evidence="1" id="KW-0175">Coiled coil</keyword>
<dbReference type="Proteomes" id="UP000292702">
    <property type="component" value="Unassembled WGS sequence"/>
</dbReference>
<name>A0A4R0RZ48_9APHY</name>
<dbReference type="Gene3D" id="1.20.1480.30">
    <property type="entry name" value="Designed four-helix bundle protein"/>
    <property type="match status" value="1"/>
</dbReference>
<accession>A0A4R0RZ48</accession>
<organism evidence="2 3">
    <name type="scientific">Steccherinum ochraceum</name>
    <dbReference type="NCBI Taxonomy" id="92696"/>
    <lineage>
        <taxon>Eukaryota</taxon>
        <taxon>Fungi</taxon>
        <taxon>Dikarya</taxon>
        <taxon>Basidiomycota</taxon>
        <taxon>Agaricomycotina</taxon>
        <taxon>Agaricomycetes</taxon>
        <taxon>Polyporales</taxon>
        <taxon>Steccherinaceae</taxon>
        <taxon>Steccherinum</taxon>
    </lineage>
</organism>